<accession>B4W1S3</accession>
<feature type="compositionally biased region" description="Pro residues" evidence="1">
    <location>
        <begin position="186"/>
        <end position="199"/>
    </location>
</feature>
<feature type="region of interest" description="Disordered" evidence="1">
    <location>
        <begin position="180"/>
        <end position="209"/>
    </location>
</feature>
<sequence>MDDIAKQAHQGSVAAIIQMLNQQLADDRVRTRAVFAEGVLHLLCEAPVVEPLERSVLVNHIQKILEDIAPRNIRRVNINSRIVQEQQLLWLEEISRNPDHLLWSQEIVLSKPNLLQQWIKAFKSPKVEPKKKTQLPQVSFRKVKQNPRFQRRFVSGISVLVLLLLAGWFVYDRLIPTLNASTTPQEPTPPPTPVSPSPTTPSTTATPSDPFTEAVRLAIEADAEGKTANTAAQWLDIAARWEKASTLMSSVNPDHPRYDIAQDRVILYRQNSQLAQQQAKQRQSQ</sequence>
<keyword evidence="4" id="KW-1185">Reference proteome</keyword>
<protein>
    <submittedName>
        <fullName evidence="3">Uncharacterized protein</fullName>
    </submittedName>
</protein>
<feature type="compositionally biased region" description="Low complexity" evidence="1">
    <location>
        <begin position="200"/>
        <end position="209"/>
    </location>
</feature>
<dbReference type="HOGENOM" id="CLU_057865_0_0_3"/>
<feature type="transmembrane region" description="Helical" evidence="2">
    <location>
        <begin position="153"/>
        <end position="171"/>
    </location>
</feature>
<dbReference type="AlphaFoldDB" id="B4W1S3"/>
<dbReference type="Proteomes" id="UP000003835">
    <property type="component" value="Unassembled WGS sequence"/>
</dbReference>
<keyword evidence="2" id="KW-0472">Membrane</keyword>
<dbReference type="eggNOG" id="ENOG502ZBNF">
    <property type="taxonomic scope" value="Bacteria"/>
</dbReference>
<dbReference type="RefSeq" id="WP_006105322.1">
    <property type="nucleotide sequence ID" value="NZ_DS989869.1"/>
</dbReference>
<gene>
    <name evidence="3" type="ORF">MC7420_6943</name>
</gene>
<organism evidence="3 4">
    <name type="scientific">Coleofasciculus chthonoplastes PCC 7420</name>
    <dbReference type="NCBI Taxonomy" id="118168"/>
    <lineage>
        <taxon>Bacteria</taxon>
        <taxon>Bacillati</taxon>
        <taxon>Cyanobacteriota</taxon>
        <taxon>Cyanophyceae</taxon>
        <taxon>Coleofasciculales</taxon>
        <taxon>Coleofasciculaceae</taxon>
        <taxon>Coleofasciculus</taxon>
    </lineage>
</organism>
<proteinExistence type="predicted"/>
<keyword evidence="2" id="KW-0812">Transmembrane</keyword>
<reference evidence="3 4" key="1">
    <citation type="submission" date="2008-07" db="EMBL/GenBank/DDBJ databases">
        <authorList>
            <person name="Tandeau de Marsac N."/>
            <person name="Ferriera S."/>
            <person name="Johnson J."/>
            <person name="Kravitz S."/>
            <person name="Beeson K."/>
            <person name="Sutton G."/>
            <person name="Rogers Y.-H."/>
            <person name="Friedman R."/>
            <person name="Frazier M."/>
            <person name="Venter J.C."/>
        </authorList>
    </citation>
    <scope>NUCLEOTIDE SEQUENCE [LARGE SCALE GENOMIC DNA]</scope>
    <source>
        <strain evidence="3 4">PCC 7420</strain>
    </source>
</reference>
<name>B4W1S3_9CYAN</name>
<evidence type="ECO:0000313" key="4">
    <source>
        <dbReference type="Proteomes" id="UP000003835"/>
    </source>
</evidence>
<evidence type="ECO:0000256" key="2">
    <source>
        <dbReference type="SAM" id="Phobius"/>
    </source>
</evidence>
<dbReference type="EMBL" id="DS989869">
    <property type="protein sequence ID" value="EDX71857.1"/>
    <property type="molecule type" value="Genomic_DNA"/>
</dbReference>
<keyword evidence="2" id="KW-1133">Transmembrane helix</keyword>
<evidence type="ECO:0000313" key="3">
    <source>
        <dbReference type="EMBL" id="EDX71857.1"/>
    </source>
</evidence>
<evidence type="ECO:0000256" key="1">
    <source>
        <dbReference type="SAM" id="MobiDB-lite"/>
    </source>
</evidence>